<organism evidence="1 2">
    <name type="scientific">Cohnella abietis</name>
    <dbReference type="NCBI Taxonomy" id="2507935"/>
    <lineage>
        <taxon>Bacteria</taxon>
        <taxon>Bacillati</taxon>
        <taxon>Bacillota</taxon>
        <taxon>Bacilli</taxon>
        <taxon>Bacillales</taxon>
        <taxon>Paenibacillaceae</taxon>
        <taxon>Cohnella</taxon>
    </lineage>
</organism>
<evidence type="ECO:0000313" key="2">
    <source>
        <dbReference type="Proteomes" id="UP000289856"/>
    </source>
</evidence>
<dbReference type="OrthoDB" id="90760at2"/>
<dbReference type="Proteomes" id="UP000289856">
    <property type="component" value="Chromosome"/>
</dbReference>
<dbReference type="RefSeq" id="WP_130606847.1">
    <property type="nucleotide sequence ID" value="NZ_AP019400.1"/>
</dbReference>
<accession>A0A3T1D2P1</accession>
<dbReference type="EMBL" id="AP019400">
    <property type="protein sequence ID" value="BBI32370.1"/>
    <property type="molecule type" value="Genomic_DNA"/>
</dbReference>
<gene>
    <name evidence="1" type="ORF">KCTCHS21_17690</name>
</gene>
<protein>
    <submittedName>
        <fullName evidence="1">Uncharacterized protein</fullName>
    </submittedName>
</protein>
<proteinExistence type="predicted"/>
<sequence length="820" mass="87296">MSASVGQVDLDLGLNYSKFDKQLNGISSTATNKVGGAFKKLAVIIGGAFAIKKMFDFGKSAVAAADEVAVSETKLTTIMRQRMGATDAAIQSVKDLTAAQEALGVVDAASQIAGAQELSTYLEYSSTLKTLIPVINDLSAQQYGLNASSGQVVGMATMVGKVMDGQVGALSRYGFTFDAAQEKILKYGNEAQRAALLAEIVKDSLGDMNAALGATPEGKMKQLSFTLGAIKEEIGRGIKPMLQAVLPYIQAVANAFLKAAQYATAFSNAIFGTNKAVTASAGVAAKAEAGMGEAVKKAGKKVKNSLNSFDELNVITQATADNMDGIAGADVGGVDLGGAMPDLTPEIDTSRFQPFLDMLSDIKNGAISIAQYFATEFGPPIQTAIDSLLVPLHSWKTTLWDTFNEIGGLGEPFKAWLSGDLVPYMKLWIVTAGDLWAGLLESAETVFKDIKDAVMPILSWFVTDGLPLVTNFATGALIIFKSIFDGVKHIFDTLWSEGVKPGLDLVSKIIVDTLGIIKGFWDTFGGDIVEGIQKAIDGVVSIFDSLWEGFLKPIWDNLIKGMTWLWEKHLKGLVEQVTIFVGKLVTGALDIFNKFIVPIVNFLVKTLGPTFADIFSFIGDVIMTVVSVVVDVAKSIFKILGGIVDFIVGVFTGDWKKAWGGIKDIFSGIFDGVVAIFKGGINLIIDGLNFLIRSMNKIHFDIPDWVPGIGGKGFGINIPEIPKLAKGGLVGAPTLAMVGDNRNAAVDPEVVTPLSKLQDMLGASNQMVVEVLYMILDALERLDLSVDIDGERLTRVIRGLLNKENGRVGKSSVTVGGIPV</sequence>
<keyword evidence="2" id="KW-1185">Reference proteome</keyword>
<evidence type="ECO:0000313" key="1">
    <source>
        <dbReference type="EMBL" id="BBI32370.1"/>
    </source>
</evidence>
<reference evidence="1 2" key="1">
    <citation type="submission" date="2019-01" db="EMBL/GenBank/DDBJ databases">
        <title>Complete genome sequence of Cohnella hallensis HS21 isolated from Korean fir (Abies koreana) rhizospheric soil.</title>
        <authorList>
            <person name="Jiang L."/>
            <person name="Kang S.W."/>
            <person name="Kim S."/>
            <person name="Jung J."/>
            <person name="Kim C.Y."/>
            <person name="Kim D.H."/>
            <person name="Kim S.W."/>
            <person name="Lee J."/>
        </authorList>
    </citation>
    <scope>NUCLEOTIDE SEQUENCE [LARGE SCALE GENOMIC DNA]</scope>
    <source>
        <strain evidence="1 2">HS21</strain>
    </source>
</reference>
<name>A0A3T1D2P1_9BACL</name>
<dbReference type="AlphaFoldDB" id="A0A3T1D2P1"/>
<dbReference type="KEGG" id="cohn:KCTCHS21_17690"/>